<dbReference type="PANTHER" id="PTHR39426">
    <property type="entry name" value="HOMOLOGY TO DEATH-ON-CURING PROTEIN OF PHAGE P1"/>
    <property type="match status" value="1"/>
</dbReference>
<dbReference type="Proteomes" id="UP000752012">
    <property type="component" value="Unassembled WGS sequence"/>
</dbReference>
<dbReference type="InterPro" id="IPR006440">
    <property type="entry name" value="Doc"/>
</dbReference>
<dbReference type="AlphaFoldDB" id="A0A969PRX8"/>
<dbReference type="GO" id="GO:0016301">
    <property type="term" value="F:kinase activity"/>
    <property type="evidence" value="ECO:0007669"/>
    <property type="project" value="InterPro"/>
</dbReference>
<gene>
    <name evidence="2" type="ORF">HCN83_17205</name>
</gene>
<evidence type="ECO:0000259" key="1">
    <source>
        <dbReference type="PROSITE" id="PS51459"/>
    </source>
</evidence>
<dbReference type="EMBL" id="JAATHJ010000047">
    <property type="protein sequence ID" value="NJP39311.1"/>
    <property type="molecule type" value="Genomic_DNA"/>
</dbReference>
<sequence length="134" mass="15507">MYLTKEEILTLHFTMMEHYDDADQSGVKEPEKLEYALERPRATVFGEEQYPAIIEKACCYYHSIVTGHIFHNGNKRTGLLVFGVFLEINGMRLVMEEQQAEDFTVYLAVDDKFRGNDAIALLTQEISPFIKELH</sequence>
<dbReference type="InterPro" id="IPR036597">
    <property type="entry name" value="Fido-like_dom_sf"/>
</dbReference>
<name>A0A969PRX8_9BACI</name>
<accession>A0A969PRX8</accession>
<reference evidence="2 3" key="1">
    <citation type="submission" date="2020-03" db="EMBL/GenBank/DDBJ databases">
        <title>Assessment of the enzymatic potential of alkaline-tolerant lipase obtained from Bacillus luteus H11 (technogenic soil) for the bioremediation of saline soils contaminated with petroleum substances.</title>
        <authorList>
            <person name="Kalwasinska A."/>
        </authorList>
    </citation>
    <scope>NUCLEOTIDE SEQUENCE [LARGE SCALE GENOMIC DNA]</scope>
    <source>
        <strain evidence="2 3">H11</strain>
    </source>
</reference>
<dbReference type="PANTHER" id="PTHR39426:SF1">
    <property type="entry name" value="HOMOLOGY TO DEATH-ON-CURING PROTEIN OF PHAGE P1"/>
    <property type="match status" value="1"/>
</dbReference>
<evidence type="ECO:0000313" key="2">
    <source>
        <dbReference type="EMBL" id="NJP39311.1"/>
    </source>
</evidence>
<protein>
    <submittedName>
        <fullName evidence="2">Type II toxin-antitoxin system death-on-curing family toxin</fullName>
    </submittedName>
</protein>
<dbReference type="RefSeq" id="WP_168009609.1">
    <property type="nucleotide sequence ID" value="NZ_JAATHJ010000047.1"/>
</dbReference>
<organism evidence="2 3">
    <name type="scientific">Alkalicoccus luteus</name>
    <dbReference type="NCBI Taxonomy" id="1237094"/>
    <lineage>
        <taxon>Bacteria</taxon>
        <taxon>Bacillati</taxon>
        <taxon>Bacillota</taxon>
        <taxon>Bacilli</taxon>
        <taxon>Bacillales</taxon>
        <taxon>Bacillaceae</taxon>
        <taxon>Alkalicoccus</taxon>
    </lineage>
</organism>
<evidence type="ECO:0000313" key="3">
    <source>
        <dbReference type="Proteomes" id="UP000752012"/>
    </source>
</evidence>
<comment type="caution">
    <text evidence="2">The sequence shown here is derived from an EMBL/GenBank/DDBJ whole genome shotgun (WGS) entry which is preliminary data.</text>
</comment>
<dbReference type="Gene3D" id="1.20.120.1870">
    <property type="entry name" value="Fic/DOC protein, Fido domain"/>
    <property type="match status" value="1"/>
</dbReference>
<dbReference type="InterPro" id="IPR003812">
    <property type="entry name" value="Fido"/>
</dbReference>
<dbReference type="NCBIfam" id="TIGR01550">
    <property type="entry name" value="DOC_P1"/>
    <property type="match status" value="1"/>
</dbReference>
<proteinExistence type="predicted"/>
<dbReference type="PROSITE" id="PS51459">
    <property type="entry name" value="FIDO"/>
    <property type="match status" value="1"/>
</dbReference>
<dbReference type="InterPro" id="IPR053737">
    <property type="entry name" value="Type_II_TA_Toxin"/>
</dbReference>
<feature type="domain" description="Fido" evidence="1">
    <location>
        <begin position="3"/>
        <end position="132"/>
    </location>
</feature>
<dbReference type="Pfam" id="PF02661">
    <property type="entry name" value="Fic"/>
    <property type="match status" value="1"/>
</dbReference>
<dbReference type="SUPFAM" id="SSF140931">
    <property type="entry name" value="Fic-like"/>
    <property type="match status" value="1"/>
</dbReference>
<keyword evidence="3" id="KW-1185">Reference proteome</keyword>